<dbReference type="EC" id="4.2.2.29" evidence="7"/>
<keyword evidence="6 7" id="KW-0961">Cell wall biogenesis/degradation</keyword>
<sequence length="381" mass="43436">MSGYNKGHKERLKNRRKEAGTVRKIVMIVLAAIGIGLIVSLIAGYLYIKSSIEPVDPNDESNVDVDIPLGSSTSEIAAILESEDVIKNAIIFRLYTKFNNETGFQAGNYSFSASMTLDEIIESLQTGKTKDAAVRVTIPEGRNMEQIAEIYSEKLEFTEEEFLNKVNDEDYLNELIEDHPSLLTDDILQEEIRYPLEGYLFAGTYDYDVEDPTIEETVEVMVSRTEEEFMEYSDEIEDSDMSIHEVITMASLVENEAPNEESRREIAGVFYNRLNEDMMLQTDPTVLYALGEHKDRVLYEDLEVESPYNTYQNKGLPVGPISSFNINSLQAVFNPVESDYLYFLANSEGEIFYSETLEEHNELKEEHITNDEGQNYIPEDE</sequence>
<evidence type="ECO:0000313" key="8">
    <source>
        <dbReference type="EMBL" id="MFC7320969.1"/>
    </source>
</evidence>
<keyword evidence="4 7" id="KW-0472">Membrane</keyword>
<feature type="transmembrane region" description="Helical" evidence="7">
    <location>
        <begin position="21"/>
        <end position="48"/>
    </location>
</feature>
<evidence type="ECO:0000313" key="9">
    <source>
        <dbReference type="Proteomes" id="UP001596494"/>
    </source>
</evidence>
<comment type="caution">
    <text evidence="8">The sequence shown here is derived from an EMBL/GenBank/DDBJ whole genome shotgun (WGS) entry which is preliminary data.</text>
</comment>
<organism evidence="8 9">
    <name type="scientific">Halobacillus campisalis</name>
    <dbReference type="NCBI Taxonomy" id="435909"/>
    <lineage>
        <taxon>Bacteria</taxon>
        <taxon>Bacillati</taxon>
        <taxon>Bacillota</taxon>
        <taxon>Bacilli</taxon>
        <taxon>Bacillales</taxon>
        <taxon>Bacillaceae</taxon>
        <taxon>Halobacillus</taxon>
    </lineage>
</organism>
<dbReference type="EMBL" id="JBHTBY010000006">
    <property type="protein sequence ID" value="MFC7320969.1"/>
    <property type="molecule type" value="Genomic_DNA"/>
</dbReference>
<name>A0ABW2K499_9BACI</name>
<accession>A0ABW2K499</accession>
<keyword evidence="1 7" id="KW-1003">Cell membrane</keyword>
<keyword evidence="9" id="KW-1185">Reference proteome</keyword>
<comment type="function">
    <text evidence="7">Functions as a peptidoglycan terminase that cleaves nascent peptidoglycan strands endolytically to terminate their elongation.</text>
</comment>
<dbReference type="Gene3D" id="3.30.1490.480">
    <property type="entry name" value="Endolytic murein transglycosylase"/>
    <property type="match status" value="1"/>
</dbReference>
<reference evidence="9" key="1">
    <citation type="journal article" date="2019" name="Int. J. Syst. Evol. Microbiol.">
        <title>The Global Catalogue of Microorganisms (GCM) 10K type strain sequencing project: providing services to taxonomists for standard genome sequencing and annotation.</title>
        <authorList>
            <consortium name="The Broad Institute Genomics Platform"/>
            <consortium name="The Broad Institute Genome Sequencing Center for Infectious Disease"/>
            <person name="Wu L."/>
            <person name="Ma J."/>
        </authorList>
    </citation>
    <scope>NUCLEOTIDE SEQUENCE [LARGE SCALE GENOMIC DNA]</scope>
    <source>
        <strain evidence="9">CCUG 73951</strain>
    </source>
</reference>
<dbReference type="CDD" id="cd08010">
    <property type="entry name" value="MltG_like"/>
    <property type="match status" value="1"/>
</dbReference>
<comment type="subcellular location">
    <subcellularLocation>
        <location evidence="7">Cell membrane</location>
        <topology evidence="7">Single-pass membrane protein</topology>
    </subcellularLocation>
</comment>
<dbReference type="RefSeq" id="WP_289214524.1">
    <property type="nucleotide sequence ID" value="NZ_JAPVRC010000001.1"/>
</dbReference>
<comment type="similarity">
    <text evidence="7">Belongs to the transglycosylase MltG family.</text>
</comment>
<evidence type="ECO:0000256" key="4">
    <source>
        <dbReference type="ARBA" id="ARBA00023136"/>
    </source>
</evidence>
<keyword evidence="5 7" id="KW-0456">Lyase</keyword>
<gene>
    <name evidence="7 8" type="primary">mltG</name>
    <name evidence="8" type="ORF">ACFQMN_08760</name>
</gene>
<dbReference type="NCBIfam" id="TIGR00247">
    <property type="entry name" value="endolytic transglycosylase MltG"/>
    <property type="match status" value="1"/>
</dbReference>
<evidence type="ECO:0000256" key="3">
    <source>
        <dbReference type="ARBA" id="ARBA00022989"/>
    </source>
</evidence>
<dbReference type="PANTHER" id="PTHR30518:SF2">
    <property type="entry name" value="ENDOLYTIC MUREIN TRANSGLYCOSYLASE"/>
    <property type="match status" value="1"/>
</dbReference>
<dbReference type="HAMAP" id="MF_02065">
    <property type="entry name" value="MltG"/>
    <property type="match status" value="1"/>
</dbReference>
<dbReference type="PANTHER" id="PTHR30518">
    <property type="entry name" value="ENDOLYTIC MUREIN TRANSGLYCOSYLASE"/>
    <property type="match status" value="1"/>
</dbReference>
<keyword evidence="2 7" id="KW-0812">Transmembrane</keyword>
<dbReference type="Pfam" id="PF02618">
    <property type="entry name" value="YceG"/>
    <property type="match status" value="1"/>
</dbReference>
<evidence type="ECO:0000256" key="2">
    <source>
        <dbReference type="ARBA" id="ARBA00022692"/>
    </source>
</evidence>
<keyword evidence="3 7" id="KW-1133">Transmembrane helix</keyword>
<feature type="site" description="Important for catalytic activity" evidence="7">
    <location>
        <position position="256"/>
    </location>
</feature>
<comment type="catalytic activity">
    <reaction evidence="7">
        <text>a peptidoglycan chain = a peptidoglycan chain with N-acetyl-1,6-anhydromuramyl-[peptide] at the reducing end + a peptidoglycan chain with N-acetylglucosamine at the non-reducing end.</text>
        <dbReference type="EC" id="4.2.2.29"/>
    </reaction>
</comment>
<evidence type="ECO:0000256" key="5">
    <source>
        <dbReference type="ARBA" id="ARBA00023239"/>
    </source>
</evidence>
<dbReference type="InterPro" id="IPR003770">
    <property type="entry name" value="MLTG-like"/>
</dbReference>
<proteinExistence type="inferred from homology"/>
<dbReference type="Proteomes" id="UP001596494">
    <property type="component" value="Unassembled WGS sequence"/>
</dbReference>
<evidence type="ECO:0000256" key="6">
    <source>
        <dbReference type="ARBA" id="ARBA00023316"/>
    </source>
</evidence>
<evidence type="ECO:0000256" key="7">
    <source>
        <dbReference type="HAMAP-Rule" id="MF_02065"/>
    </source>
</evidence>
<protein>
    <recommendedName>
        <fullName evidence="7">Endolytic murein transglycosylase</fullName>
        <ecNumber evidence="7">4.2.2.29</ecNumber>
    </recommendedName>
    <alternativeName>
        <fullName evidence="7">Peptidoglycan lytic transglycosylase</fullName>
    </alternativeName>
    <alternativeName>
        <fullName evidence="7">Peptidoglycan polymerization terminase</fullName>
    </alternativeName>
</protein>
<evidence type="ECO:0000256" key="1">
    <source>
        <dbReference type="ARBA" id="ARBA00022475"/>
    </source>
</evidence>